<dbReference type="InterPro" id="IPR004654">
    <property type="entry name" value="ROK_glcA"/>
</dbReference>
<dbReference type="InterPro" id="IPR000600">
    <property type="entry name" value="ROK"/>
</dbReference>
<dbReference type="NCBIfam" id="TIGR00744">
    <property type="entry name" value="ROK_glcA_fam"/>
    <property type="match status" value="1"/>
</dbReference>
<sequence length="317" mass="32901">MNDLAIGVDIGGTKVLGAVVDLEGEVLARCRRDTPAQDTAEIVDRIVEVIEELRAAHPSVGAVGVGAAGWIDPTGSTVLFAANLAWRNEPLRDHIQARVDLPAIVENDGNVAAWAEFSFGAARDADDSMVLFTVGTGIGGGIVIGGNLIRGAHGIAGEVGHTMMVPDGHPCGCGRKGCMEQYASGNALVRFARTIATEDPDSASVMLELAAGKIEAINGPTVTKAAHAGCKAAVAAFDRVAYWLAVGLADTIQNLDPQVIVVGGGVVEAGDLLMVPTREYLREALAQRGRLDYAEVRPALMGNHAGVIGAADLARKR</sequence>
<dbReference type="Proteomes" id="UP000619260">
    <property type="component" value="Unassembled WGS sequence"/>
</dbReference>
<evidence type="ECO:0000256" key="6">
    <source>
        <dbReference type="ARBA" id="ARBA00022777"/>
    </source>
</evidence>
<evidence type="ECO:0000256" key="2">
    <source>
        <dbReference type="ARBA" id="ARBA00012323"/>
    </source>
</evidence>
<dbReference type="EC" id="2.7.1.2" evidence="2"/>
<protein>
    <recommendedName>
        <fullName evidence="3">Glucokinase</fullName>
        <ecNumber evidence="2">2.7.1.2</ecNumber>
    </recommendedName>
    <alternativeName>
        <fullName evidence="8">Glucose kinase</fullName>
    </alternativeName>
</protein>
<name>A0A8J3YU25_9ACTN</name>
<comment type="caution">
    <text evidence="9">The sequence shown here is derived from an EMBL/GenBank/DDBJ whole genome shotgun (WGS) entry which is preliminary data.</text>
</comment>
<keyword evidence="6" id="KW-0418">Kinase</keyword>
<keyword evidence="7" id="KW-0067">ATP-binding</keyword>
<organism evidence="9 10">
    <name type="scientific">Virgisporangium aliadipatigenens</name>
    <dbReference type="NCBI Taxonomy" id="741659"/>
    <lineage>
        <taxon>Bacteria</taxon>
        <taxon>Bacillati</taxon>
        <taxon>Actinomycetota</taxon>
        <taxon>Actinomycetes</taxon>
        <taxon>Micromonosporales</taxon>
        <taxon>Micromonosporaceae</taxon>
        <taxon>Virgisporangium</taxon>
    </lineage>
</organism>
<dbReference type="GO" id="GO:0005737">
    <property type="term" value="C:cytoplasm"/>
    <property type="evidence" value="ECO:0007669"/>
    <property type="project" value="InterPro"/>
</dbReference>
<dbReference type="PANTHER" id="PTHR18964">
    <property type="entry name" value="ROK (REPRESSOR, ORF, KINASE) FAMILY"/>
    <property type="match status" value="1"/>
</dbReference>
<evidence type="ECO:0000256" key="8">
    <source>
        <dbReference type="ARBA" id="ARBA00032386"/>
    </source>
</evidence>
<dbReference type="AlphaFoldDB" id="A0A8J3YU25"/>
<accession>A0A8J3YU25</accession>
<dbReference type="PANTHER" id="PTHR18964:SF173">
    <property type="entry name" value="GLUCOKINASE"/>
    <property type="match status" value="1"/>
</dbReference>
<dbReference type="Gene3D" id="3.30.420.40">
    <property type="match status" value="2"/>
</dbReference>
<dbReference type="InterPro" id="IPR043129">
    <property type="entry name" value="ATPase_NBD"/>
</dbReference>
<dbReference type="PROSITE" id="PS01125">
    <property type="entry name" value="ROK"/>
    <property type="match status" value="1"/>
</dbReference>
<evidence type="ECO:0000256" key="7">
    <source>
        <dbReference type="ARBA" id="ARBA00022840"/>
    </source>
</evidence>
<evidence type="ECO:0000313" key="10">
    <source>
        <dbReference type="Proteomes" id="UP000619260"/>
    </source>
</evidence>
<evidence type="ECO:0000256" key="5">
    <source>
        <dbReference type="ARBA" id="ARBA00022741"/>
    </source>
</evidence>
<reference evidence="9" key="1">
    <citation type="submission" date="2021-01" db="EMBL/GenBank/DDBJ databases">
        <title>Whole genome shotgun sequence of Virgisporangium aliadipatigenens NBRC 105644.</title>
        <authorList>
            <person name="Komaki H."/>
            <person name="Tamura T."/>
        </authorList>
    </citation>
    <scope>NUCLEOTIDE SEQUENCE</scope>
    <source>
        <strain evidence="9">NBRC 105644</strain>
    </source>
</reference>
<evidence type="ECO:0000313" key="9">
    <source>
        <dbReference type="EMBL" id="GIJ49821.1"/>
    </source>
</evidence>
<dbReference type="SUPFAM" id="SSF53067">
    <property type="entry name" value="Actin-like ATPase domain"/>
    <property type="match status" value="1"/>
</dbReference>
<keyword evidence="4" id="KW-0808">Transferase</keyword>
<dbReference type="GO" id="GO:0006096">
    <property type="term" value="P:glycolytic process"/>
    <property type="evidence" value="ECO:0007669"/>
    <property type="project" value="InterPro"/>
</dbReference>
<dbReference type="EMBL" id="BOPF01000031">
    <property type="protein sequence ID" value="GIJ49821.1"/>
    <property type="molecule type" value="Genomic_DNA"/>
</dbReference>
<proteinExistence type="inferred from homology"/>
<evidence type="ECO:0000256" key="1">
    <source>
        <dbReference type="ARBA" id="ARBA00006479"/>
    </source>
</evidence>
<keyword evidence="10" id="KW-1185">Reference proteome</keyword>
<comment type="similarity">
    <text evidence="1">Belongs to the ROK (NagC/XylR) family.</text>
</comment>
<dbReference type="RefSeq" id="WP_203903274.1">
    <property type="nucleotide sequence ID" value="NZ_BOPF01000031.1"/>
</dbReference>
<evidence type="ECO:0000256" key="4">
    <source>
        <dbReference type="ARBA" id="ARBA00022679"/>
    </source>
</evidence>
<dbReference type="GO" id="GO:0005524">
    <property type="term" value="F:ATP binding"/>
    <property type="evidence" value="ECO:0007669"/>
    <property type="project" value="UniProtKB-KW"/>
</dbReference>
<dbReference type="InterPro" id="IPR049874">
    <property type="entry name" value="ROK_cs"/>
</dbReference>
<dbReference type="Pfam" id="PF00480">
    <property type="entry name" value="ROK"/>
    <property type="match status" value="1"/>
</dbReference>
<dbReference type="GO" id="GO:0004340">
    <property type="term" value="F:glucokinase activity"/>
    <property type="evidence" value="ECO:0007669"/>
    <property type="project" value="UniProtKB-EC"/>
</dbReference>
<evidence type="ECO:0000256" key="3">
    <source>
        <dbReference type="ARBA" id="ARBA00014701"/>
    </source>
</evidence>
<gene>
    <name evidence="9" type="ORF">Val02_67070</name>
</gene>
<keyword evidence="5" id="KW-0547">Nucleotide-binding</keyword>